<name>A0ABV4HD76_9SPHI</name>
<gene>
    <name evidence="2" type="ORF">ABTW24_10350</name>
</gene>
<dbReference type="EMBL" id="JBEOQB010000002">
    <property type="protein sequence ID" value="MEZ0451997.1"/>
    <property type="molecule type" value="Genomic_DNA"/>
</dbReference>
<keyword evidence="1" id="KW-0472">Membrane</keyword>
<evidence type="ECO:0008006" key="4">
    <source>
        <dbReference type="Google" id="ProtNLM"/>
    </source>
</evidence>
<feature type="transmembrane region" description="Helical" evidence="1">
    <location>
        <begin position="20"/>
        <end position="40"/>
    </location>
</feature>
<sequence>MILWDQGFKTGGFNVRGISLNKLAAFTLLLTFLIGQFIFYTHSHEHAHLSVVDTCTKKQHADHPKCSICDQNAHTQLLFHFDQTDFLLPERTLTFGLFLIVDQKAEVLLSGNRGPPIC</sequence>
<organism evidence="2 3">
    <name type="scientific">Sphingobacterium thalpophilum</name>
    <dbReference type="NCBI Taxonomy" id="259"/>
    <lineage>
        <taxon>Bacteria</taxon>
        <taxon>Pseudomonadati</taxon>
        <taxon>Bacteroidota</taxon>
        <taxon>Sphingobacteriia</taxon>
        <taxon>Sphingobacteriales</taxon>
        <taxon>Sphingobacteriaceae</taxon>
        <taxon>Sphingobacterium</taxon>
    </lineage>
</organism>
<keyword evidence="1" id="KW-0812">Transmembrane</keyword>
<keyword evidence="1" id="KW-1133">Transmembrane helix</keyword>
<dbReference type="Proteomes" id="UP001566204">
    <property type="component" value="Unassembled WGS sequence"/>
</dbReference>
<evidence type="ECO:0000313" key="3">
    <source>
        <dbReference type="Proteomes" id="UP001566204"/>
    </source>
</evidence>
<keyword evidence="3" id="KW-1185">Reference proteome</keyword>
<evidence type="ECO:0000313" key="2">
    <source>
        <dbReference type="EMBL" id="MEZ0451997.1"/>
    </source>
</evidence>
<proteinExistence type="predicted"/>
<protein>
    <recommendedName>
        <fullName evidence="4">DUF2946 domain-containing protein</fullName>
    </recommendedName>
</protein>
<comment type="caution">
    <text evidence="2">The sequence shown here is derived from an EMBL/GenBank/DDBJ whole genome shotgun (WGS) entry which is preliminary data.</text>
</comment>
<accession>A0ABV4HD76</accession>
<evidence type="ECO:0000256" key="1">
    <source>
        <dbReference type="SAM" id="Phobius"/>
    </source>
</evidence>
<reference evidence="2 3" key="1">
    <citation type="submission" date="2024-06" db="EMBL/GenBank/DDBJ databases">
        <title>Soil Sphingobacterium thalpophilum.</title>
        <authorList>
            <person name="Yang J."/>
            <person name="Li J."/>
        </authorList>
    </citation>
    <scope>NUCLEOTIDE SEQUENCE [LARGE SCALE GENOMIC DNA]</scope>
    <source>
        <strain evidence="2 3">22g91tb</strain>
    </source>
</reference>
<dbReference type="RefSeq" id="WP_370481858.1">
    <property type="nucleotide sequence ID" value="NZ_JBEOQA010000001.1"/>
</dbReference>